<protein>
    <recommendedName>
        <fullName evidence="2">Ankyrin repeat domain-containing protein</fullName>
    </recommendedName>
</protein>
<dbReference type="EMBL" id="HBEY01019277">
    <property type="protein sequence ID" value="CAD8605919.1"/>
    <property type="molecule type" value="Transcribed_RNA"/>
</dbReference>
<organism evidence="1">
    <name type="scientific">Coccolithus braarudii</name>
    <dbReference type="NCBI Taxonomy" id="221442"/>
    <lineage>
        <taxon>Eukaryota</taxon>
        <taxon>Haptista</taxon>
        <taxon>Haptophyta</taxon>
        <taxon>Prymnesiophyceae</taxon>
        <taxon>Coccolithales</taxon>
        <taxon>Coccolithaceae</taxon>
        <taxon>Coccolithus</taxon>
    </lineage>
</organism>
<dbReference type="PANTHER" id="PTHR22677:SF4">
    <property type="entry name" value="USHER SYNDROME TYPE-1G PROTEIN-LIKE PROTEIN"/>
    <property type="match status" value="1"/>
</dbReference>
<accession>A0A7S0PZZ6</accession>
<name>A0A7S0PZZ6_9EUKA</name>
<dbReference type="AlphaFoldDB" id="A0A7S0PZZ6"/>
<dbReference type="InterPro" id="IPR036770">
    <property type="entry name" value="Ankyrin_rpt-contain_sf"/>
</dbReference>
<dbReference type="Pfam" id="PF00023">
    <property type="entry name" value="Ank"/>
    <property type="match status" value="1"/>
</dbReference>
<evidence type="ECO:0008006" key="2">
    <source>
        <dbReference type="Google" id="ProtNLM"/>
    </source>
</evidence>
<dbReference type="InterPro" id="IPR002110">
    <property type="entry name" value="Ankyrin_rpt"/>
</dbReference>
<dbReference type="SUPFAM" id="SSF48403">
    <property type="entry name" value="Ankyrin repeat"/>
    <property type="match status" value="1"/>
</dbReference>
<evidence type="ECO:0000313" key="1">
    <source>
        <dbReference type="EMBL" id="CAD8605919.1"/>
    </source>
</evidence>
<dbReference type="Gene3D" id="1.25.40.20">
    <property type="entry name" value="Ankyrin repeat-containing domain"/>
    <property type="match status" value="1"/>
</dbReference>
<dbReference type="InterPro" id="IPR039323">
    <property type="entry name" value="ANKRD_45/46/60"/>
</dbReference>
<proteinExistence type="predicted"/>
<reference evidence="1" key="1">
    <citation type="submission" date="2021-01" db="EMBL/GenBank/DDBJ databases">
        <authorList>
            <person name="Corre E."/>
            <person name="Pelletier E."/>
            <person name="Niang G."/>
            <person name="Scheremetjew M."/>
            <person name="Finn R."/>
            <person name="Kale V."/>
            <person name="Holt S."/>
            <person name="Cochrane G."/>
            <person name="Meng A."/>
            <person name="Brown T."/>
            <person name="Cohen L."/>
        </authorList>
    </citation>
    <scope>NUCLEOTIDE SEQUENCE</scope>
    <source>
        <strain evidence="1">PLY182g</strain>
    </source>
</reference>
<dbReference type="PANTHER" id="PTHR22677">
    <property type="entry name" value="ANKYRIN REPEAT DOMAIN-CONTAINING PROTEIN 60"/>
    <property type="match status" value="1"/>
</dbReference>
<sequence>MSSSRDRAKLAQQYEKLVHAARAGDLQRVTELIDGADSPHELINARFSYGSPGMSPTHARGRMRMPLLEASGRPNNVAVLQRLLNCGANVDDHIDDGRTALQFAAGDDNVNVLLQHGADLCQALSSPWHFKMDSRRPRLMKMRIHSLFDHWRRAVRVLIISMLWRHCLHDLFFYVRDYLHGLYRCNIPGIARGRAAFEVYQSAVQHAIQQRRRQAHH</sequence>
<gene>
    <name evidence="1" type="ORF">CPEL01642_LOCUS9254</name>
</gene>